<dbReference type="Pfam" id="PF00078">
    <property type="entry name" value="RVT_1"/>
    <property type="match status" value="1"/>
</dbReference>
<sequence length="249" mass="28513">MGFLQGSCSGPTLWNLVANEILQETWPENTAIQAFADDFVIVSHAPTKIKIENQMHAAIEKFINWTNKNKLQISTGKTQYILFSKLTRPPRIRWQGETIQRKHTIKYLGLLIDDKLNWNAHLRNLSTKSFTLYQNLLKITGTNRRFSLKLRRMLYKTVIERMLAYGATVWCLDPPVRIKKKLNTIQRPFLLALTGAYRTIATSALQVILGIPPLYLQLQQEARVTAIRKLNISLPDTLTTLVPGEAEKV</sequence>
<dbReference type="Proteomes" id="UP000499080">
    <property type="component" value="Unassembled WGS sequence"/>
</dbReference>
<accession>A0A4Y2UY57</accession>
<reference evidence="2 3" key="1">
    <citation type="journal article" date="2019" name="Sci. Rep.">
        <title>Orb-weaving spider Araneus ventricosus genome elucidates the spidroin gene catalogue.</title>
        <authorList>
            <person name="Kono N."/>
            <person name="Nakamura H."/>
            <person name="Ohtoshi R."/>
            <person name="Moran D.A.P."/>
            <person name="Shinohara A."/>
            <person name="Yoshida Y."/>
            <person name="Fujiwara M."/>
            <person name="Mori M."/>
            <person name="Tomita M."/>
            <person name="Arakawa K."/>
        </authorList>
    </citation>
    <scope>NUCLEOTIDE SEQUENCE [LARGE SCALE GENOMIC DNA]</scope>
</reference>
<dbReference type="InterPro" id="IPR043502">
    <property type="entry name" value="DNA/RNA_pol_sf"/>
</dbReference>
<dbReference type="OrthoDB" id="6433533at2759"/>
<dbReference type="EMBL" id="BGPR01040565">
    <property type="protein sequence ID" value="GBO16706.1"/>
    <property type="molecule type" value="Genomic_DNA"/>
</dbReference>
<keyword evidence="3" id="KW-1185">Reference proteome</keyword>
<dbReference type="PROSITE" id="PS50878">
    <property type="entry name" value="RT_POL"/>
    <property type="match status" value="1"/>
</dbReference>
<evidence type="ECO:0000313" key="2">
    <source>
        <dbReference type="EMBL" id="GBO16706.1"/>
    </source>
</evidence>
<proteinExistence type="predicted"/>
<comment type="caution">
    <text evidence="2">The sequence shown here is derived from an EMBL/GenBank/DDBJ whole genome shotgun (WGS) entry which is preliminary data.</text>
</comment>
<evidence type="ECO:0000259" key="1">
    <source>
        <dbReference type="PROSITE" id="PS50878"/>
    </source>
</evidence>
<feature type="domain" description="Reverse transcriptase" evidence="1">
    <location>
        <begin position="1"/>
        <end position="99"/>
    </location>
</feature>
<name>A0A4Y2UY57_ARAVE</name>
<dbReference type="InterPro" id="IPR000477">
    <property type="entry name" value="RT_dom"/>
</dbReference>
<dbReference type="PANTHER" id="PTHR33332">
    <property type="entry name" value="REVERSE TRANSCRIPTASE DOMAIN-CONTAINING PROTEIN"/>
    <property type="match status" value="1"/>
</dbReference>
<organism evidence="2 3">
    <name type="scientific">Araneus ventricosus</name>
    <name type="common">Orbweaver spider</name>
    <name type="synonym">Epeira ventricosa</name>
    <dbReference type="NCBI Taxonomy" id="182803"/>
    <lineage>
        <taxon>Eukaryota</taxon>
        <taxon>Metazoa</taxon>
        <taxon>Ecdysozoa</taxon>
        <taxon>Arthropoda</taxon>
        <taxon>Chelicerata</taxon>
        <taxon>Arachnida</taxon>
        <taxon>Araneae</taxon>
        <taxon>Araneomorphae</taxon>
        <taxon>Entelegynae</taxon>
        <taxon>Araneoidea</taxon>
        <taxon>Araneidae</taxon>
        <taxon>Araneus</taxon>
    </lineage>
</organism>
<gene>
    <name evidence="2" type="primary">PO11_66</name>
    <name evidence="2" type="ORF">AVEN_209464_1</name>
</gene>
<dbReference type="SUPFAM" id="SSF56672">
    <property type="entry name" value="DNA/RNA polymerases"/>
    <property type="match status" value="1"/>
</dbReference>
<evidence type="ECO:0000313" key="3">
    <source>
        <dbReference type="Proteomes" id="UP000499080"/>
    </source>
</evidence>
<dbReference type="GO" id="GO:0071897">
    <property type="term" value="P:DNA biosynthetic process"/>
    <property type="evidence" value="ECO:0007669"/>
    <property type="project" value="UniProtKB-ARBA"/>
</dbReference>
<protein>
    <submittedName>
        <fullName evidence="2">Retrovirus-related Pol polyprotein from type-1 retrotransposable element R1</fullName>
    </submittedName>
</protein>
<dbReference type="AlphaFoldDB" id="A0A4Y2UY57"/>